<evidence type="ECO:0000256" key="2">
    <source>
        <dbReference type="ARBA" id="ARBA00023169"/>
    </source>
</evidence>
<feature type="transmembrane region" description="Helical" evidence="3">
    <location>
        <begin position="5"/>
        <end position="23"/>
    </location>
</feature>
<evidence type="ECO:0000313" key="6">
    <source>
        <dbReference type="Proteomes" id="UP001139451"/>
    </source>
</evidence>
<feature type="transmembrane region" description="Helical" evidence="3">
    <location>
        <begin position="64"/>
        <end position="88"/>
    </location>
</feature>
<comment type="caution">
    <text evidence="5">The sequence shown here is derived from an EMBL/GenBank/DDBJ whole genome shotgun (WGS) entry which is preliminary data.</text>
</comment>
<keyword evidence="6" id="KW-1185">Reference proteome</keyword>
<dbReference type="RefSeq" id="WP_254296800.1">
    <property type="nucleotide sequence ID" value="NZ_JAMLDX010000025.1"/>
</dbReference>
<feature type="transmembrane region" description="Helical" evidence="3">
    <location>
        <begin position="94"/>
        <end position="114"/>
    </location>
</feature>
<sequence length="411" mass="46634">MRVQIIFGIVFGVLVPLLLIAPGRYGVDRVATRGIENSVVAAVLAVMLAVTLHRRVTSFPGIRAFRFVLPTYAGAFSIVLSAILILRLDYNRPMLLLSLILSLSVALSLDFYVLRRAVRRFYLVPFGRYEVAYRSPNTEWIVIESPQIPDDPDAVIVADLRYDHEQAWEQMLAHAAVAGHPVYHIKQLRESLTGRVSIEHISENSFGSMLPNLAYRKVKRIIDLVAVIVLLPILSLPMLCVAFIIKLDSAGPVLFRQERMGYRGKPFRIYKFRTMRVTLEGGPDPRSAAMTEDGDPRITRIGRFLRRSRIDELPQIFNIIGGQMSWIGPRPEAIALSTWYEDEIPFYFYRHIVRPGITGWAQVNQGHVSDIDSVSTKLGFDFYYIQNFSAWLDLLIALRTVSTMLNGFGHR</sequence>
<dbReference type="GO" id="GO:0000271">
    <property type="term" value="P:polysaccharide biosynthetic process"/>
    <property type="evidence" value="ECO:0007669"/>
    <property type="project" value="UniProtKB-KW"/>
</dbReference>
<keyword evidence="2" id="KW-0270">Exopolysaccharide synthesis</keyword>
<organism evidence="5 6">
    <name type="scientific">Sphingomonas tagetis</name>
    <dbReference type="NCBI Taxonomy" id="2949092"/>
    <lineage>
        <taxon>Bacteria</taxon>
        <taxon>Pseudomonadati</taxon>
        <taxon>Pseudomonadota</taxon>
        <taxon>Alphaproteobacteria</taxon>
        <taxon>Sphingomonadales</taxon>
        <taxon>Sphingomonadaceae</taxon>
        <taxon>Sphingomonas</taxon>
    </lineage>
</organism>
<keyword evidence="3" id="KW-0472">Membrane</keyword>
<keyword evidence="5" id="KW-0808">Transferase</keyword>
<dbReference type="AlphaFoldDB" id="A0A9X2KNT6"/>
<dbReference type="Proteomes" id="UP001139451">
    <property type="component" value="Unassembled WGS sequence"/>
</dbReference>
<dbReference type="EMBL" id="JAMLDX010000025">
    <property type="protein sequence ID" value="MCP3732896.1"/>
    <property type="molecule type" value="Genomic_DNA"/>
</dbReference>
<evidence type="ECO:0000259" key="4">
    <source>
        <dbReference type="Pfam" id="PF02397"/>
    </source>
</evidence>
<dbReference type="GO" id="GO:0016780">
    <property type="term" value="F:phosphotransferase activity, for other substituted phosphate groups"/>
    <property type="evidence" value="ECO:0007669"/>
    <property type="project" value="TreeGrafter"/>
</dbReference>
<gene>
    <name evidence="5" type="ORF">M9978_20980</name>
</gene>
<keyword evidence="3" id="KW-1133">Transmembrane helix</keyword>
<keyword evidence="3" id="KW-0812">Transmembrane</keyword>
<dbReference type="PANTHER" id="PTHR30576:SF0">
    <property type="entry name" value="UNDECAPRENYL-PHOSPHATE N-ACETYLGALACTOSAMINYL 1-PHOSPHATE TRANSFERASE-RELATED"/>
    <property type="match status" value="1"/>
</dbReference>
<dbReference type="InterPro" id="IPR003362">
    <property type="entry name" value="Bact_transf"/>
</dbReference>
<reference evidence="5" key="1">
    <citation type="submission" date="2022-05" db="EMBL/GenBank/DDBJ databases">
        <title>Sphingomonas sp. strain MG17 Genome sequencing and assembly.</title>
        <authorList>
            <person name="Kim I."/>
        </authorList>
    </citation>
    <scope>NUCLEOTIDE SEQUENCE</scope>
    <source>
        <strain evidence="5">MG17</strain>
    </source>
</reference>
<feature type="transmembrane region" description="Helical" evidence="3">
    <location>
        <begin position="35"/>
        <end position="52"/>
    </location>
</feature>
<dbReference type="Pfam" id="PF02397">
    <property type="entry name" value="Bac_transf"/>
    <property type="match status" value="1"/>
</dbReference>
<evidence type="ECO:0000256" key="3">
    <source>
        <dbReference type="SAM" id="Phobius"/>
    </source>
</evidence>
<name>A0A9X2KNT6_9SPHN</name>
<feature type="domain" description="Bacterial sugar transferase" evidence="4">
    <location>
        <begin position="219"/>
        <end position="405"/>
    </location>
</feature>
<feature type="transmembrane region" description="Helical" evidence="3">
    <location>
        <begin position="221"/>
        <end position="245"/>
    </location>
</feature>
<comment type="similarity">
    <text evidence="1">Belongs to the bacterial sugar transferase family.</text>
</comment>
<accession>A0A9X2KNT6</accession>
<dbReference type="PANTHER" id="PTHR30576">
    <property type="entry name" value="COLANIC BIOSYNTHESIS UDP-GLUCOSE LIPID CARRIER TRANSFERASE"/>
    <property type="match status" value="1"/>
</dbReference>
<evidence type="ECO:0000256" key="1">
    <source>
        <dbReference type="ARBA" id="ARBA00006464"/>
    </source>
</evidence>
<protein>
    <submittedName>
        <fullName evidence="5">Sugar transferase</fullName>
    </submittedName>
</protein>
<evidence type="ECO:0000313" key="5">
    <source>
        <dbReference type="EMBL" id="MCP3732896.1"/>
    </source>
</evidence>
<proteinExistence type="inferred from homology"/>